<name>A0A4U8TCD2_9HELI</name>
<evidence type="ECO:0000256" key="1">
    <source>
        <dbReference type="ARBA" id="ARBA00004651"/>
    </source>
</evidence>
<comment type="similarity">
    <text evidence="6">Belongs to the drug/metabolite transporter (DMT) superfamily. Small multidrug resistance (SMR) (TC 2.A.7.1) family.</text>
</comment>
<feature type="transmembrane region" description="Helical" evidence="7">
    <location>
        <begin position="26"/>
        <end position="45"/>
    </location>
</feature>
<keyword evidence="4 7" id="KW-1133">Transmembrane helix</keyword>
<sequence>MQNLQDSNSIKSKNTESKSPKISTNLAWAMVLLGGMIECFWVSGLKYSSNFLEYSLTALGIAASFCCMILALKRIEVSVCYAVFVGIGTAGVVIGEMAFFDERFSSLKVGLIAILIAGVIGLKLVSKESENADTSVLADTLEKDFGLDEIEQKLAQIDSKNTDSIESKNAACERKNGGQK</sequence>
<evidence type="ECO:0000256" key="2">
    <source>
        <dbReference type="ARBA" id="ARBA00022475"/>
    </source>
</evidence>
<keyword evidence="3 6" id="KW-0812">Transmembrane</keyword>
<feature type="transmembrane region" description="Helical" evidence="7">
    <location>
        <begin position="79"/>
        <end position="100"/>
    </location>
</feature>
<dbReference type="InterPro" id="IPR045324">
    <property type="entry name" value="Small_multidrug_res"/>
</dbReference>
<evidence type="ECO:0000313" key="8">
    <source>
        <dbReference type="EMBL" id="TLD97595.1"/>
    </source>
</evidence>
<keyword evidence="5 7" id="KW-0472">Membrane</keyword>
<accession>A0A4U8TCD2</accession>
<dbReference type="GO" id="GO:0022857">
    <property type="term" value="F:transmembrane transporter activity"/>
    <property type="evidence" value="ECO:0007669"/>
    <property type="project" value="InterPro"/>
</dbReference>
<dbReference type="RefSeq" id="WP_081946237.1">
    <property type="nucleotide sequence ID" value="NZ_JRPR02000001.1"/>
</dbReference>
<dbReference type="PANTHER" id="PTHR30561">
    <property type="entry name" value="SMR FAMILY PROTON-DEPENDENT DRUG EFFLUX TRANSPORTER SUGE"/>
    <property type="match status" value="1"/>
</dbReference>
<dbReference type="SUPFAM" id="SSF103481">
    <property type="entry name" value="Multidrug resistance efflux transporter EmrE"/>
    <property type="match status" value="1"/>
</dbReference>
<evidence type="ECO:0000313" key="9">
    <source>
        <dbReference type="Proteomes" id="UP000029733"/>
    </source>
</evidence>
<evidence type="ECO:0000256" key="5">
    <source>
        <dbReference type="ARBA" id="ARBA00023136"/>
    </source>
</evidence>
<gene>
    <name evidence="8" type="ORF">LS71_002295</name>
</gene>
<feature type="transmembrane region" description="Helical" evidence="7">
    <location>
        <begin position="51"/>
        <end position="72"/>
    </location>
</feature>
<dbReference type="Gene3D" id="1.10.3730.20">
    <property type="match status" value="1"/>
</dbReference>
<proteinExistence type="inferred from homology"/>
<dbReference type="GO" id="GO:0005886">
    <property type="term" value="C:plasma membrane"/>
    <property type="evidence" value="ECO:0007669"/>
    <property type="project" value="UniProtKB-SubCell"/>
</dbReference>
<protein>
    <submittedName>
        <fullName evidence="8">Multidrug efflux SMR transporter</fullName>
    </submittedName>
</protein>
<dbReference type="InterPro" id="IPR037185">
    <property type="entry name" value="EmrE-like"/>
</dbReference>
<dbReference type="EMBL" id="JRPR02000001">
    <property type="protein sequence ID" value="TLD97595.1"/>
    <property type="molecule type" value="Genomic_DNA"/>
</dbReference>
<keyword evidence="2" id="KW-1003">Cell membrane</keyword>
<reference evidence="8 9" key="1">
    <citation type="journal article" date="2014" name="Genome Announc.">
        <title>Draft genome sequences of eight enterohepatic helicobacter species isolated from both laboratory and wild rodents.</title>
        <authorList>
            <person name="Sheh A."/>
            <person name="Shen Z."/>
            <person name="Fox J.G."/>
        </authorList>
    </citation>
    <scope>NUCLEOTIDE SEQUENCE [LARGE SCALE GENOMIC DNA]</scope>
    <source>
        <strain evidence="8 9">MIT 09-6949</strain>
    </source>
</reference>
<evidence type="ECO:0000256" key="7">
    <source>
        <dbReference type="SAM" id="Phobius"/>
    </source>
</evidence>
<dbReference type="AlphaFoldDB" id="A0A4U8TCD2"/>
<dbReference type="PANTHER" id="PTHR30561:SF7">
    <property type="entry name" value="GUANIDINIUM EFFLUX SYSTEM SUBUNIT GDNC-RELATED"/>
    <property type="match status" value="1"/>
</dbReference>
<evidence type="ECO:0000256" key="6">
    <source>
        <dbReference type="RuleBase" id="RU003942"/>
    </source>
</evidence>
<dbReference type="OrthoDB" id="2168659at2"/>
<dbReference type="Pfam" id="PF00893">
    <property type="entry name" value="Multi_Drug_Res"/>
    <property type="match status" value="1"/>
</dbReference>
<dbReference type="InterPro" id="IPR000390">
    <property type="entry name" value="Small_drug/metabolite_transptr"/>
</dbReference>
<dbReference type="Proteomes" id="UP000029733">
    <property type="component" value="Unassembled WGS sequence"/>
</dbReference>
<keyword evidence="9" id="KW-1185">Reference proteome</keyword>
<comment type="subcellular location">
    <subcellularLocation>
        <location evidence="1 6">Cell membrane</location>
        <topology evidence="1 6">Multi-pass membrane protein</topology>
    </subcellularLocation>
</comment>
<comment type="caution">
    <text evidence="8">The sequence shown here is derived from an EMBL/GenBank/DDBJ whole genome shotgun (WGS) entry which is preliminary data.</text>
</comment>
<evidence type="ECO:0000256" key="4">
    <source>
        <dbReference type="ARBA" id="ARBA00022989"/>
    </source>
</evidence>
<organism evidence="8 9">
    <name type="scientific">Helicobacter jaachi</name>
    <dbReference type="NCBI Taxonomy" id="1677920"/>
    <lineage>
        <taxon>Bacteria</taxon>
        <taxon>Pseudomonadati</taxon>
        <taxon>Campylobacterota</taxon>
        <taxon>Epsilonproteobacteria</taxon>
        <taxon>Campylobacterales</taxon>
        <taxon>Helicobacteraceae</taxon>
        <taxon>Helicobacter</taxon>
    </lineage>
</organism>
<feature type="transmembrane region" description="Helical" evidence="7">
    <location>
        <begin position="106"/>
        <end position="125"/>
    </location>
</feature>
<evidence type="ECO:0000256" key="3">
    <source>
        <dbReference type="ARBA" id="ARBA00022692"/>
    </source>
</evidence>